<feature type="transmembrane region" description="Helical" evidence="1">
    <location>
        <begin position="21"/>
        <end position="41"/>
    </location>
</feature>
<keyword evidence="1" id="KW-1133">Transmembrane helix</keyword>
<name>A0A0R1WM73_9LACO</name>
<dbReference type="RefSeq" id="WP_057890723.1">
    <property type="nucleotide sequence ID" value="NZ_AZFV01000001.1"/>
</dbReference>
<keyword evidence="1" id="KW-0812">Transmembrane</keyword>
<feature type="transmembrane region" description="Helical" evidence="1">
    <location>
        <begin position="211"/>
        <end position="234"/>
    </location>
</feature>
<protein>
    <recommendedName>
        <fullName evidence="4">ABC-2 type transporter domain-containing protein</fullName>
    </recommendedName>
</protein>
<dbReference type="PATRIC" id="fig|1423774.3.peg.13"/>
<dbReference type="Proteomes" id="UP000051302">
    <property type="component" value="Unassembled WGS sequence"/>
</dbReference>
<evidence type="ECO:0008006" key="4">
    <source>
        <dbReference type="Google" id="ProtNLM"/>
    </source>
</evidence>
<keyword evidence="3" id="KW-1185">Reference proteome</keyword>
<evidence type="ECO:0000256" key="1">
    <source>
        <dbReference type="SAM" id="Phobius"/>
    </source>
</evidence>
<gene>
    <name evidence="2" type="ORF">FD31_GL000013</name>
</gene>
<dbReference type="AlphaFoldDB" id="A0A0R1WM73"/>
<organism evidence="2 3">
    <name type="scientific">Companilactobacillus nantensis DSM 16982</name>
    <dbReference type="NCBI Taxonomy" id="1423774"/>
    <lineage>
        <taxon>Bacteria</taxon>
        <taxon>Bacillati</taxon>
        <taxon>Bacillota</taxon>
        <taxon>Bacilli</taxon>
        <taxon>Lactobacillales</taxon>
        <taxon>Lactobacillaceae</taxon>
        <taxon>Companilactobacillus</taxon>
    </lineage>
</organism>
<feature type="transmembrane region" description="Helical" evidence="1">
    <location>
        <begin position="162"/>
        <end position="184"/>
    </location>
</feature>
<reference evidence="2 3" key="1">
    <citation type="journal article" date="2015" name="Genome Announc.">
        <title>Expanding the biotechnology potential of lactobacilli through comparative genomics of 213 strains and associated genera.</title>
        <authorList>
            <person name="Sun Z."/>
            <person name="Harris H.M."/>
            <person name="McCann A."/>
            <person name="Guo C."/>
            <person name="Argimon S."/>
            <person name="Zhang W."/>
            <person name="Yang X."/>
            <person name="Jeffery I.B."/>
            <person name="Cooney J.C."/>
            <person name="Kagawa T.F."/>
            <person name="Liu W."/>
            <person name="Song Y."/>
            <person name="Salvetti E."/>
            <person name="Wrobel A."/>
            <person name="Rasinkangas P."/>
            <person name="Parkhill J."/>
            <person name="Rea M.C."/>
            <person name="O'Sullivan O."/>
            <person name="Ritari J."/>
            <person name="Douillard F.P."/>
            <person name="Paul Ross R."/>
            <person name="Yang R."/>
            <person name="Briner A.E."/>
            <person name="Felis G.E."/>
            <person name="de Vos W.M."/>
            <person name="Barrangou R."/>
            <person name="Klaenhammer T.R."/>
            <person name="Caufield P.W."/>
            <person name="Cui Y."/>
            <person name="Zhang H."/>
            <person name="O'Toole P.W."/>
        </authorList>
    </citation>
    <scope>NUCLEOTIDE SEQUENCE [LARGE SCALE GENOMIC DNA]</scope>
    <source>
        <strain evidence="2 3">DSM 16982</strain>
    </source>
</reference>
<proteinExistence type="predicted"/>
<accession>A0A0R1WM73</accession>
<dbReference type="EMBL" id="AZFV01000001">
    <property type="protein sequence ID" value="KRM18533.1"/>
    <property type="molecule type" value="Genomic_DNA"/>
</dbReference>
<feature type="transmembrane region" description="Helical" evidence="1">
    <location>
        <begin position="126"/>
        <end position="150"/>
    </location>
</feature>
<comment type="caution">
    <text evidence="2">The sequence shown here is derived from an EMBL/GenBank/DDBJ whole genome shotgun (WGS) entry which is preliminary data.</text>
</comment>
<feature type="transmembrane region" description="Helical" evidence="1">
    <location>
        <begin position="97"/>
        <end position="120"/>
    </location>
</feature>
<dbReference type="STRING" id="1423774.FD31_GL000013"/>
<sequence>MNIDKFRNLLRLKFGVIFKNFYLGTGSIIAVVFSVVLQVTLSNAAFNGQKGQFILIMTVFFNSIMSTIMMISIPIAQEKEKNRLKASVANSNNHTGYLFATLIPVFLIIMGINMALPLLSGVQMKLISYILYMIITTILTIMSLIIGLLIGISSKKISDTSYIIVYAILFLILIPQIGASNGFFEKVSNFIYTGVLLKMLMKVSTNQPIEISIFPLFIITIEFIFSIALIFILIRNKRLKINQ</sequence>
<keyword evidence="1" id="KW-0472">Membrane</keyword>
<evidence type="ECO:0000313" key="3">
    <source>
        <dbReference type="Proteomes" id="UP000051302"/>
    </source>
</evidence>
<evidence type="ECO:0000313" key="2">
    <source>
        <dbReference type="EMBL" id="KRM18533.1"/>
    </source>
</evidence>
<feature type="transmembrane region" description="Helical" evidence="1">
    <location>
        <begin position="53"/>
        <end position="76"/>
    </location>
</feature>